<organism evidence="5 6">
    <name type="scientific">Umbra pygmaea</name>
    <name type="common">Eastern mudminnow</name>
    <dbReference type="NCBI Taxonomy" id="75934"/>
    <lineage>
        <taxon>Eukaryota</taxon>
        <taxon>Metazoa</taxon>
        <taxon>Chordata</taxon>
        <taxon>Craniata</taxon>
        <taxon>Vertebrata</taxon>
        <taxon>Euteleostomi</taxon>
        <taxon>Actinopterygii</taxon>
        <taxon>Neopterygii</taxon>
        <taxon>Teleostei</taxon>
        <taxon>Protacanthopterygii</taxon>
        <taxon>Esociformes</taxon>
        <taxon>Umbridae</taxon>
        <taxon>Umbra</taxon>
    </lineage>
</organism>
<protein>
    <recommendedName>
        <fullName evidence="4">Immunoglobulin V-set domain-containing protein</fullName>
    </recommendedName>
</protein>
<feature type="domain" description="Immunoglobulin V-set" evidence="4">
    <location>
        <begin position="18"/>
        <end position="113"/>
    </location>
</feature>
<evidence type="ECO:0000259" key="4">
    <source>
        <dbReference type="Pfam" id="PF07686"/>
    </source>
</evidence>
<comment type="caution">
    <text evidence="5">The sequence shown here is derived from an EMBL/GenBank/DDBJ whole genome shotgun (WGS) entry which is preliminary data.</text>
</comment>
<dbReference type="PANTHER" id="PTHR23268">
    <property type="entry name" value="T-CELL RECEPTOR BETA CHAIN"/>
    <property type="match status" value="1"/>
</dbReference>
<proteinExistence type="predicted"/>
<evidence type="ECO:0000256" key="2">
    <source>
        <dbReference type="ARBA" id="ARBA00022859"/>
    </source>
</evidence>
<reference evidence="5 6" key="1">
    <citation type="submission" date="2024-06" db="EMBL/GenBank/DDBJ databases">
        <authorList>
            <person name="Pan Q."/>
            <person name="Wen M."/>
            <person name="Jouanno E."/>
            <person name="Zahm M."/>
            <person name="Klopp C."/>
            <person name="Cabau C."/>
            <person name="Louis A."/>
            <person name="Berthelot C."/>
            <person name="Parey E."/>
            <person name="Roest Crollius H."/>
            <person name="Montfort J."/>
            <person name="Robinson-Rechavi M."/>
            <person name="Bouchez O."/>
            <person name="Lampietro C."/>
            <person name="Lopez Roques C."/>
            <person name="Donnadieu C."/>
            <person name="Postlethwait J."/>
            <person name="Bobe J."/>
            <person name="Verreycken H."/>
            <person name="Guiguen Y."/>
        </authorList>
    </citation>
    <scope>NUCLEOTIDE SEQUENCE [LARGE SCALE GENOMIC DNA]</scope>
    <source>
        <strain evidence="5">Up_M1</strain>
        <tissue evidence="5">Testis</tissue>
    </source>
</reference>
<dbReference type="InterPro" id="IPR013783">
    <property type="entry name" value="Ig-like_fold"/>
</dbReference>
<name>A0ABD0WI43_UMBPY</name>
<evidence type="ECO:0000313" key="6">
    <source>
        <dbReference type="Proteomes" id="UP001557470"/>
    </source>
</evidence>
<sequence>MFLPHLSTGESLSSKVHQTPVSLMKEPGGNVKLNCSHNVPNYNVILWNQQSTGDTDMKLIGYAYTTSITMEPSFKNLFNISGDGGKEAYLDIPSLRQPEDSAVYYVFSNQNKLPSFTSDLHHISSSHHHIHHHAQSSTLPGSFTSLGGRDFMARSKRPDELIARPRTINMIKLLIHVATLPLWVSGLSEKDKVHQTPVAVIQGPSDEVQLNCSHSISSYNVILWYQQAAGHSALKLIGYLTYSNPTIEESFKDHFKEQTSTTLSDSNSMPSTSPAESPSVPPATNLTCTAIVYPTTTCACCV</sequence>
<dbReference type="EMBL" id="JAGEUA010000007">
    <property type="protein sequence ID" value="KAL0969470.1"/>
    <property type="molecule type" value="Genomic_DNA"/>
</dbReference>
<dbReference type="SUPFAM" id="SSF48726">
    <property type="entry name" value="Immunoglobulin"/>
    <property type="match status" value="2"/>
</dbReference>
<feature type="region of interest" description="Disordered" evidence="3">
    <location>
        <begin position="256"/>
        <end position="281"/>
    </location>
</feature>
<dbReference type="Gene3D" id="2.60.40.10">
    <property type="entry name" value="Immunoglobulins"/>
    <property type="match status" value="2"/>
</dbReference>
<dbReference type="CDD" id="cd00099">
    <property type="entry name" value="IgV"/>
    <property type="match status" value="1"/>
</dbReference>
<dbReference type="GO" id="GO:0002376">
    <property type="term" value="P:immune system process"/>
    <property type="evidence" value="ECO:0007669"/>
    <property type="project" value="UniProtKB-KW"/>
</dbReference>
<dbReference type="Pfam" id="PF07686">
    <property type="entry name" value="V-set"/>
    <property type="match status" value="1"/>
</dbReference>
<dbReference type="InterPro" id="IPR036179">
    <property type="entry name" value="Ig-like_dom_sf"/>
</dbReference>
<dbReference type="InterPro" id="IPR013106">
    <property type="entry name" value="Ig_V-set"/>
</dbReference>
<dbReference type="InterPro" id="IPR050413">
    <property type="entry name" value="TCR_beta_variable"/>
</dbReference>
<evidence type="ECO:0000256" key="3">
    <source>
        <dbReference type="SAM" id="MobiDB-lite"/>
    </source>
</evidence>
<feature type="compositionally biased region" description="Polar residues" evidence="3">
    <location>
        <begin position="258"/>
        <end position="281"/>
    </location>
</feature>
<keyword evidence="6" id="KW-1185">Reference proteome</keyword>
<accession>A0ABD0WI43</accession>
<dbReference type="PANTHER" id="PTHR23268:SF124">
    <property type="entry name" value="IG-LIKE DOMAIN-CONTAINING PROTEIN"/>
    <property type="match status" value="1"/>
</dbReference>
<keyword evidence="1" id="KW-0732">Signal</keyword>
<dbReference type="AlphaFoldDB" id="A0ABD0WI43"/>
<gene>
    <name evidence="5" type="ORF">UPYG_G00227760</name>
</gene>
<dbReference type="Proteomes" id="UP001557470">
    <property type="component" value="Unassembled WGS sequence"/>
</dbReference>
<evidence type="ECO:0000313" key="5">
    <source>
        <dbReference type="EMBL" id="KAL0969470.1"/>
    </source>
</evidence>
<evidence type="ECO:0000256" key="1">
    <source>
        <dbReference type="ARBA" id="ARBA00022729"/>
    </source>
</evidence>
<keyword evidence="2" id="KW-0391">Immunity</keyword>